<name>A0AAD7DW32_MYCRO</name>
<comment type="caution">
    <text evidence="2">The sequence shown here is derived from an EMBL/GenBank/DDBJ whole genome shotgun (WGS) entry which is preliminary data.</text>
</comment>
<dbReference type="AlphaFoldDB" id="A0AAD7DW32"/>
<keyword evidence="3" id="KW-1185">Reference proteome</keyword>
<evidence type="ECO:0000313" key="2">
    <source>
        <dbReference type="EMBL" id="KAJ7699328.1"/>
    </source>
</evidence>
<dbReference type="Proteomes" id="UP001221757">
    <property type="component" value="Unassembled WGS sequence"/>
</dbReference>
<dbReference type="PANTHER" id="PTHR21974:SF2">
    <property type="entry name" value="RE15880P"/>
    <property type="match status" value="1"/>
</dbReference>
<gene>
    <name evidence="2" type="ORF">B0H17DRAFT_926749</name>
</gene>
<protein>
    <submittedName>
        <fullName evidence="2">Uncharacterized protein</fullName>
    </submittedName>
</protein>
<evidence type="ECO:0000313" key="3">
    <source>
        <dbReference type="Proteomes" id="UP001221757"/>
    </source>
</evidence>
<sequence>MNAPEAVLQHASHHAQLLAAIAELDYVPPALMQQERYLGGLEAEAKRAAENVQLLEQKTETERKEHERLRDSTARRLAAKMTGRKDKFEAKASKEEREYVEALEKAMQAKRQSAMLQDMIAEAKTVRADLQGKAERHRHAKQDLTKLYSKVFDGPTQAYPEDDQLEYQLQRAQGRYNETQGVLNRESQALHLLQAASRALSSCYSNVQEARDDSRWDMLGGGVMTDMMERSELSAAESFAIQTATYVQQAMLASPYVKPIGQINIAHG</sequence>
<feature type="coiled-coil region" evidence="1">
    <location>
        <begin position="38"/>
        <end position="112"/>
    </location>
</feature>
<reference evidence="2" key="1">
    <citation type="submission" date="2023-03" db="EMBL/GenBank/DDBJ databases">
        <title>Massive genome expansion in bonnet fungi (Mycena s.s.) driven by repeated elements and novel gene families across ecological guilds.</title>
        <authorList>
            <consortium name="Lawrence Berkeley National Laboratory"/>
            <person name="Harder C.B."/>
            <person name="Miyauchi S."/>
            <person name="Viragh M."/>
            <person name="Kuo A."/>
            <person name="Thoen E."/>
            <person name="Andreopoulos B."/>
            <person name="Lu D."/>
            <person name="Skrede I."/>
            <person name="Drula E."/>
            <person name="Henrissat B."/>
            <person name="Morin E."/>
            <person name="Kohler A."/>
            <person name="Barry K."/>
            <person name="LaButti K."/>
            <person name="Morin E."/>
            <person name="Salamov A."/>
            <person name="Lipzen A."/>
            <person name="Mereny Z."/>
            <person name="Hegedus B."/>
            <person name="Baldrian P."/>
            <person name="Stursova M."/>
            <person name="Weitz H."/>
            <person name="Taylor A."/>
            <person name="Grigoriev I.V."/>
            <person name="Nagy L.G."/>
            <person name="Martin F."/>
            <person name="Kauserud H."/>
        </authorList>
    </citation>
    <scope>NUCLEOTIDE SEQUENCE</scope>
    <source>
        <strain evidence="2">CBHHK067</strain>
    </source>
</reference>
<keyword evidence="1" id="KW-0175">Coiled coil</keyword>
<organism evidence="2 3">
    <name type="scientific">Mycena rosella</name>
    <name type="common">Pink bonnet</name>
    <name type="synonym">Agaricus rosellus</name>
    <dbReference type="NCBI Taxonomy" id="1033263"/>
    <lineage>
        <taxon>Eukaryota</taxon>
        <taxon>Fungi</taxon>
        <taxon>Dikarya</taxon>
        <taxon>Basidiomycota</taxon>
        <taxon>Agaricomycotina</taxon>
        <taxon>Agaricomycetes</taxon>
        <taxon>Agaricomycetidae</taxon>
        <taxon>Agaricales</taxon>
        <taxon>Marasmiineae</taxon>
        <taxon>Mycenaceae</taxon>
        <taxon>Mycena</taxon>
    </lineage>
</organism>
<evidence type="ECO:0000256" key="1">
    <source>
        <dbReference type="SAM" id="Coils"/>
    </source>
</evidence>
<proteinExistence type="predicted"/>
<accession>A0AAD7DW32</accession>
<dbReference type="PANTHER" id="PTHR21974">
    <property type="entry name" value="RE15880P"/>
    <property type="match status" value="1"/>
</dbReference>
<dbReference type="EMBL" id="JARKIE010000023">
    <property type="protein sequence ID" value="KAJ7699328.1"/>
    <property type="molecule type" value="Genomic_DNA"/>
</dbReference>